<proteinExistence type="predicted"/>
<comment type="caution">
    <text evidence="1">The sequence shown here is derived from an EMBL/GenBank/DDBJ whole genome shotgun (WGS) entry which is preliminary data.</text>
</comment>
<dbReference type="InterPro" id="IPR029063">
    <property type="entry name" value="SAM-dependent_MTases_sf"/>
</dbReference>
<gene>
    <name evidence="1" type="ORF">H4W81_005993</name>
</gene>
<keyword evidence="1" id="KW-0489">Methyltransferase</keyword>
<dbReference type="RefSeq" id="WP_192777831.1">
    <property type="nucleotide sequence ID" value="NZ_BAAASY010000006.1"/>
</dbReference>
<dbReference type="EMBL" id="JADBEF010000001">
    <property type="protein sequence ID" value="MBE1563214.1"/>
    <property type="molecule type" value="Genomic_DNA"/>
</dbReference>
<dbReference type="Gene3D" id="3.40.50.150">
    <property type="entry name" value="Vaccinia Virus protein VP39"/>
    <property type="match status" value="1"/>
</dbReference>
<dbReference type="GO" id="GO:0008168">
    <property type="term" value="F:methyltransferase activity"/>
    <property type="evidence" value="ECO:0007669"/>
    <property type="project" value="UniProtKB-KW"/>
</dbReference>
<dbReference type="CDD" id="cd02440">
    <property type="entry name" value="AdoMet_MTases"/>
    <property type="match status" value="1"/>
</dbReference>
<keyword evidence="1" id="KW-0808">Transferase</keyword>
<name>A0ABR9KMG1_9ACTN</name>
<dbReference type="PANTHER" id="PTHR43591:SF97">
    <property type="entry name" value="CLASS I SAM-DEPENDENT METHYLTRANSFERASE"/>
    <property type="match status" value="1"/>
</dbReference>
<organism evidence="1 2">
    <name type="scientific">Nonomuraea africana</name>
    <dbReference type="NCBI Taxonomy" id="46171"/>
    <lineage>
        <taxon>Bacteria</taxon>
        <taxon>Bacillati</taxon>
        <taxon>Actinomycetota</taxon>
        <taxon>Actinomycetes</taxon>
        <taxon>Streptosporangiales</taxon>
        <taxon>Streptosporangiaceae</taxon>
        <taxon>Nonomuraea</taxon>
    </lineage>
</organism>
<keyword evidence="2" id="KW-1185">Reference proteome</keyword>
<dbReference type="Pfam" id="PF13489">
    <property type="entry name" value="Methyltransf_23"/>
    <property type="match status" value="1"/>
</dbReference>
<dbReference type="Proteomes" id="UP000661607">
    <property type="component" value="Unassembled WGS sequence"/>
</dbReference>
<evidence type="ECO:0000313" key="2">
    <source>
        <dbReference type="Proteomes" id="UP000661607"/>
    </source>
</evidence>
<evidence type="ECO:0000313" key="1">
    <source>
        <dbReference type="EMBL" id="MBE1563214.1"/>
    </source>
</evidence>
<dbReference type="GO" id="GO:0032259">
    <property type="term" value="P:methylation"/>
    <property type="evidence" value="ECO:0007669"/>
    <property type="project" value="UniProtKB-KW"/>
</dbReference>
<accession>A0ABR9KMG1</accession>
<reference evidence="1 2" key="1">
    <citation type="submission" date="2020-10" db="EMBL/GenBank/DDBJ databases">
        <title>Sequencing the genomes of 1000 actinobacteria strains.</title>
        <authorList>
            <person name="Klenk H.-P."/>
        </authorList>
    </citation>
    <scope>NUCLEOTIDE SEQUENCE [LARGE SCALE GENOMIC DNA]</scope>
    <source>
        <strain evidence="1 2">DSM 43748</strain>
    </source>
</reference>
<sequence>MGFNHNDHYHRLLLRALPPEAKRALDVGSGTGTFARALAARGLEVDAVDPALAPPSGGGVRHLRADVTTMDLPTGHYDFVSCLASLHHMPFDTVTRLRDSLAPGGVLAVLGCYREATPADYAVSAAAVPVNALFRLAHLADRSASSAAAPVAPPSMTLREIREAAAVLLPGARIRRLLFWRYLMVWRSG</sequence>
<dbReference type="PANTHER" id="PTHR43591">
    <property type="entry name" value="METHYLTRANSFERASE"/>
    <property type="match status" value="1"/>
</dbReference>
<dbReference type="SUPFAM" id="SSF53335">
    <property type="entry name" value="S-adenosyl-L-methionine-dependent methyltransferases"/>
    <property type="match status" value="1"/>
</dbReference>
<protein>
    <submittedName>
        <fullName evidence="1">2-polyprenyl-3-methyl-5-hydroxy-6-metoxy-1, 4-benzoquinol methylase</fullName>
    </submittedName>
</protein>